<dbReference type="RefSeq" id="WP_227563051.1">
    <property type="nucleotide sequence ID" value="NZ_CP101989.1"/>
</dbReference>
<evidence type="ECO:0000259" key="2">
    <source>
        <dbReference type="Pfam" id="PF00582"/>
    </source>
</evidence>
<protein>
    <submittedName>
        <fullName evidence="3">Universal stress protein</fullName>
    </submittedName>
</protein>
<evidence type="ECO:0000313" key="4">
    <source>
        <dbReference type="Proteomes" id="UP001317322"/>
    </source>
</evidence>
<keyword evidence="4" id="KW-1185">Reference proteome</keyword>
<evidence type="ECO:0000256" key="1">
    <source>
        <dbReference type="ARBA" id="ARBA00008791"/>
    </source>
</evidence>
<organism evidence="3 4">
    <name type="scientific">Cellulomonas wangsupingiae</name>
    <dbReference type="NCBI Taxonomy" id="2968085"/>
    <lineage>
        <taxon>Bacteria</taxon>
        <taxon>Bacillati</taxon>
        <taxon>Actinomycetota</taxon>
        <taxon>Actinomycetes</taxon>
        <taxon>Micrococcales</taxon>
        <taxon>Cellulomonadaceae</taxon>
        <taxon>Cellulomonas</taxon>
    </lineage>
</organism>
<accession>A0ABY5K379</accession>
<comment type="similarity">
    <text evidence="1">Belongs to the universal stress protein A family.</text>
</comment>
<dbReference type="EMBL" id="CP101989">
    <property type="protein sequence ID" value="UUI63505.1"/>
    <property type="molecule type" value="Genomic_DNA"/>
</dbReference>
<name>A0ABY5K379_9CELL</name>
<dbReference type="PRINTS" id="PR01438">
    <property type="entry name" value="UNVRSLSTRESS"/>
</dbReference>
<dbReference type="Pfam" id="PF00582">
    <property type="entry name" value="Usp"/>
    <property type="match status" value="2"/>
</dbReference>
<sequence length="288" mass="29258">MVAEGPVVIALDGGAHSAHTLRWGLEEAERRDADVLLVHAWQEPYEITPLGWYAPLVDLGLDRGAQAYLDAERARATAAHPGLRIATRAVQGAPVPALLAAAEGAQLLVIGASGRPDGSRLSSVAGHVAAHAPVPVAVVRRAAGDGPAGPVVVGVDGSAASLAAARTAARAALSRDVALVLVHARPTVGDPYGTHDAPVPLPPDEAGAAHHAASRLAEELREEHPGLRVDVEVVEDSPAHALAARSVGSDLVVVGCRGLGAFRGMLLGSVSHDVLRTAASSVLVGRAA</sequence>
<dbReference type="InterPro" id="IPR014729">
    <property type="entry name" value="Rossmann-like_a/b/a_fold"/>
</dbReference>
<feature type="domain" description="UspA" evidence="2">
    <location>
        <begin position="7"/>
        <end position="140"/>
    </location>
</feature>
<dbReference type="Gene3D" id="3.40.50.620">
    <property type="entry name" value="HUPs"/>
    <property type="match status" value="2"/>
</dbReference>
<evidence type="ECO:0000313" key="3">
    <source>
        <dbReference type="EMBL" id="UUI63505.1"/>
    </source>
</evidence>
<dbReference type="InterPro" id="IPR006015">
    <property type="entry name" value="Universal_stress_UspA"/>
</dbReference>
<feature type="domain" description="UspA" evidence="2">
    <location>
        <begin position="150"/>
        <end position="284"/>
    </location>
</feature>
<proteinExistence type="inferred from homology"/>
<dbReference type="SUPFAM" id="SSF52402">
    <property type="entry name" value="Adenine nucleotide alpha hydrolases-like"/>
    <property type="match status" value="2"/>
</dbReference>
<gene>
    <name evidence="3" type="ORF">NP075_10030</name>
</gene>
<reference evidence="3 4" key="1">
    <citation type="submission" date="2022-07" db="EMBL/GenBank/DDBJ databases">
        <title>Novel species in genus cellulomonas.</title>
        <authorList>
            <person name="Ye L."/>
        </authorList>
    </citation>
    <scope>NUCLEOTIDE SEQUENCE [LARGE SCALE GENOMIC DNA]</scope>
    <source>
        <strain evidence="4">zg-Y908</strain>
    </source>
</reference>
<dbReference type="PANTHER" id="PTHR46553">
    <property type="entry name" value="ADENINE NUCLEOTIDE ALPHA HYDROLASES-LIKE SUPERFAMILY PROTEIN"/>
    <property type="match status" value="1"/>
</dbReference>
<dbReference type="CDD" id="cd00293">
    <property type="entry name" value="USP-like"/>
    <property type="match status" value="1"/>
</dbReference>
<dbReference type="InterPro" id="IPR006016">
    <property type="entry name" value="UspA"/>
</dbReference>
<dbReference type="PANTHER" id="PTHR46553:SF3">
    <property type="entry name" value="ADENINE NUCLEOTIDE ALPHA HYDROLASES-LIKE SUPERFAMILY PROTEIN"/>
    <property type="match status" value="1"/>
</dbReference>
<dbReference type="Proteomes" id="UP001317322">
    <property type="component" value="Chromosome"/>
</dbReference>